<dbReference type="Proteomes" id="UP000825935">
    <property type="component" value="Chromosome 13"/>
</dbReference>
<organism evidence="1 2">
    <name type="scientific">Ceratopteris richardii</name>
    <name type="common">Triangle waterfern</name>
    <dbReference type="NCBI Taxonomy" id="49495"/>
    <lineage>
        <taxon>Eukaryota</taxon>
        <taxon>Viridiplantae</taxon>
        <taxon>Streptophyta</taxon>
        <taxon>Embryophyta</taxon>
        <taxon>Tracheophyta</taxon>
        <taxon>Polypodiopsida</taxon>
        <taxon>Polypodiidae</taxon>
        <taxon>Polypodiales</taxon>
        <taxon>Pteridineae</taxon>
        <taxon>Pteridaceae</taxon>
        <taxon>Parkerioideae</taxon>
        <taxon>Ceratopteris</taxon>
    </lineage>
</organism>
<keyword evidence="2" id="KW-1185">Reference proteome</keyword>
<dbReference type="AlphaFoldDB" id="A0A8T2TJ47"/>
<protein>
    <submittedName>
        <fullName evidence="1">Uncharacterized protein</fullName>
    </submittedName>
</protein>
<evidence type="ECO:0000313" key="2">
    <source>
        <dbReference type="Proteomes" id="UP000825935"/>
    </source>
</evidence>
<comment type="caution">
    <text evidence="1">The sequence shown here is derived from an EMBL/GenBank/DDBJ whole genome shotgun (WGS) entry which is preliminary data.</text>
</comment>
<sequence length="139" mass="15500">MGEGRSRFAMSSVIFPFLHRRLDLLRSFDRDHPLRKVPDSGTLQAPICRSKDMMRIASSVCRSMDSAGSEAFTDVARPCGRGTLQRHGRHIAFRFTFPIMRVSITILYFVRSTIVLMSPALPKQAPVGCGSGQKIPSFV</sequence>
<gene>
    <name evidence="1" type="ORF">KP509_13G074200</name>
</gene>
<reference evidence="1" key="1">
    <citation type="submission" date="2021-08" db="EMBL/GenBank/DDBJ databases">
        <title>WGS assembly of Ceratopteris richardii.</title>
        <authorList>
            <person name="Marchant D.B."/>
            <person name="Chen G."/>
            <person name="Jenkins J."/>
            <person name="Shu S."/>
            <person name="Leebens-Mack J."/>
            <person name="Grimwood J."/>
            <person name="Schmutz J."/>
            <person name="Soltis P."/>
            <person name="Soltis D."/>
            <person name="Chen Z.-H."/>
        </authorList>
    </citation>
    <scope>NUCLEOTIDE SEQUENCE</scope>
    <source>
        <strain evidence="1">Whitten #5841</strain>
        <tissue evidence="1">Leaf</tissue>
    </source>
</reference>
<accession>A0A8T2TJ47</accession>
<name>A0A8T2TJ47_CERRI</name>
<dbReference type="EMBL" id="CM035418">
    <property type="protein sequence ID" value="KAH7421766.1"/>
    <property type="molecule type" value="Genomic_DNA"/>
</dbReference>
<evidence type="ECO:0000313" key="1">
    <source>
        <dbReference type="EMBL" id="KAH7421766.1"/>
    </source>
</evidence>
<proteinExistence type="predicted"/>